<organism evidence="3 4">
    <name type="scientific">Brasilonema sennae CENA114</name>
    <dbReference type="NCBI Taxonomy" id="415709"/>
    <lineage>
        <taxon>Bacteria</taxon>
        <taxon>Bacillati</taxon>
        <taxon>Cyanobacteriota</taxon>
        <taxon>Cyanophyceae</taxon>
        <taxon>Nostocales</taxon>
        <taxon>Scytonemataceae</taxon>
        <taxon>Brasilonema</taxon>
        <taxon>Bromeliae group (in: Brasilonema)</taxon>
    </lineage>
</organism>
<sequence>MSGENSTFQLLQLYGKEYILTGLLGGIPTPIGKVLRNIVYRTIFGRVGKSVYIQPNVRFIGTRTIEIGDNVRIYSGTYLSNKGNKICFESNVSIDRGVDIRAYGGHQDGHIHIGEHTYIGPYVCMAGPGFIKIGKDCMIASHSSLYANNHIFADPNRKFREQGLSVKGIVIEDDCWLGSGVRVLDGVTIGRGSIIGAGSVVTKDIPPLSVAVGVPAQVIKKRDDNRTVKSIASQIQV</sequence>
<dbReference type="PROSITE" id="PS00101">
    <property type="entry name" value="HEXAPEP_TRANSFERASES"/>
    <property type="match status" value="1"/>
</dbReference>
<dbReference type="Pfam" id="PF00132">
    <property type="entry name" value="Hexapep"/>
    <property type="match status" value="1"/>
</dbReference>
<evidence type="ECO:0000313" key="3">
    <source>
        <dbReference type="EMBL" id="QDL09379.1"/>
    </source>
</evidence>
<dbReference type="AlphaFoldDB" id="A0A856MGR9"/>
<dbReference type="RefSeq" id="WP_169267533.1">
    <property type="nucleotide sequence ID" value="NZ_CAWOXK010000001.1"/>
</dbReference>
<evidence type="ECO:0000313" key="4">
    <source>
        <dbReference type="Proteomes" id="UP000503129"/>
    </source>
</evidence>
<keyword evidence="1 3" id="KW-0808">Transferase</keyword>
<dbReference type="PANTHER" id="PTHR23416:SF78">
    <property type="entry name" value="LIPOPOLYSACCHARIDE BIOSYNTHESIS O-ACETYL TRANSFERASE WBBJ-RELATED"/>
    <property type="match status" value="1"/>
</dbReference>
<dbReference type="SUPFAM" id="SSF51161">
    <property type="entry name" value="Trimeric LpxA-like enzymes"/>
    <property type="match status" value="2"/>
</dbReference>
<proteinExistence type="predicted"/>
<gene>
    <name evidence="3" type="ORF">DP114_17025</name>
</gene>
<protein>
    <submittedName>
        <fullName evidence="3">Acyltransferase</fullName>
    </submittedName>
</protein>
<dbReference type="GO" id="GO:0016746">
    <property type="term" value="F:acyltransferase activity"/>
    <property type="evidence" value="ECO:0007669"/>
    <property type="project" value="UniProtKB-KW"/>
</dbReference>
<keyword evidence="4" id="KW-1185">Reference proteome</keyword>
<dbReference type="EMBL" id="CP030118">
    <property type="protein sequence ID" value="QDL09379.1"/>
    <property type="molecule type" value="Genomic_DNA"/>
</dbReference>
<dbReference type="InterPro" id="IPR011004">
    <property type="entry name" value="Trimer_LpxA-like_sf"/>
</dbReference>
<keyword evidence="2" id="KW-0677">Repeat</keyword>
<dbReference type="GO" id="GO:0031470">
    <property type="term" value="C:carboxysome"/>
    <property type="evidence" value="ECO:0007669"/>
    <property type="project" value="UniProtKB-ARBA"/>
</dbReference>
<dbReference type="InterPro" id="IPR018357">
    <property type="entry name" value="Hexapep_transf_CS"/>
</dbReference>
<keyword evidence="3" id="KW-0012">Acyltransferase</keyword>
<dbReference type="PANTHER" id="PTHR23416">
    <property type="entry name" value="SIALIC ACID SYNTHASE-RELATED"/>
    <property type="match status" value="1"/>
</dbReference>
<dbReference type="CDD" id="cd04647">
    <property type="entry name" value="LbH_MAT_like"/>
    <property type="match status" value="1"/>
</dbReference>
<evidence type="ECO:0000256" key="2">
    <source>
        <dbReference type="ARBA" id="ARBA00022737"/>
    </source>
</evidence>
<dbReference type="InterPro" id="IPR051159">
    <property type="entry name" value="Hexapeptide_acetyltransf"/>
</dbReference>
<dbReference type="Gene3D" id="2.160.10.10">
    <property type="entry name" value="Hexapeptide repeat proteins"/>
    <property type="match status" value="2"/>
</dbReference>
<accession>A0A856MGR9</accession>
<dbReference type="InterPro" id="IPR001451">
    <property type="entry name" value="Hexapep"/>
</dbReference>
<evidence type="ECO:0000256" key="1">
    <source>
        <dbReference type="ARBA" id="ARBA00022679"/>
    </source>
</evidence>
<dbReference type="KEGG" id="bsen:DP114_17025"/>
<reference evidence="3 4" key="1">
    <citation type="submission" date="2018-06" db="EMBL/GenBank/DDBJ databases">
        <title>Comparative genomics of Brasilonema spp. strains.</title>
        <authorList>
            <person name="Alvarenga D.O."/>
            <person name="Fiore M.F."/>
            <person name="Varani A.M."/>
        </authorList>
    </citation>
    <scope>NUCLEOTIDE SEQUENCE [LARGE SCALE GENOMIC DNA]</scope>
    <source>
        <strain evidence="3 4">CENA114</strain>
    </source>
</reference>
<dbReference type="GO" id="GO:0043886">
    <property type="term" value="F:structural constituent of carboxysome shell"/>
    <property type="evidence" value="ECO:0007669"/>
    <property type="project" value="UniProtKB-ARBA"/>
</dbReference>
<dbReference type="Proteomes" id="UP000503129">
    <property type="component" value="Chromosome"/>
</dbReference>
<name>A0A856MGR9_9CYAN</name>